<keyword evidence="5" id="KW-0472">Membrane</keyword>
<dbReference type="PANTHER" id="PTHR43327:SF10">
    <property type="entry name" value="STOMATIN-LIKE PROTEIN 2, MITOCHONDRIAL"/>
    <property type="match status" value="1"/>
</dbReference>
<dbReference type="Gene3D" id="3.30.479.30">
    <property type="entry name" value="Band 7 domain"/>
    <property type="match status" value="1"/>
</dbReference>
<dbReference type="GO" id="GO:0005886">
    <property type="term" value="C:plasma membrane"/>
    <property type="evidence" value="ECO:0007669"/>
    <property type="project" value="UniProtKB-ARBA"/>
</dbReference>
<keyword evidence="5" id="KW-1133">Transmembrane helix</keyword>
<dbReference type="InterPro" id="IPR050710">
    <property type="entry name" value="Band7/mec-2_domain"/>
</dbReference>
<feature type="domain" description="Band 7" evidence="6">
    <location>
        <begin position="23"/>
        <end position="181"/>
    </location>
</feature>
<sequence>MILGGFDIVVIAAVILIILILFAGIKTVPQGYRYTVERFGRYTRTLDPGLNLITPFIERIGSRMSVMEQVLNIPTQEVITKDNASVSADAVSFYQVLNPAQAAYQISNLENAIQNLTMTNIRSVMGSMDLDELLSNREVINDRLLRVVDEAVGPWGIKVTRVEIKDIQPPADLVQSMGRQMKAEREKRAQILEAEGSRNAQILRAEGSKQAAVLEAEGRREAAFREAEARERLAEAEAKATQFVSQAIASGDVQAINYFVAQKYTEALIEIGKAPNSKIVLMPLEASSIIGSLGGIGAIAKDVFGDGSTPVVQPRPPAPTRPAAQRPTTSTTPAINPFDPPREPRS</sequence>
<feature type="region of interest" description="Disordered" evidence="4">
    <location>
        <begin position="306"/>
        <end position="346"/>
    </location>
</feature>
<evidence type="ECO:0000256" key="2">
    <source>
        <dbReference type="ARBA" id="ARBA00008164"/>
    </source>
</evidence>
<evidence type="ECO:0000256" key="4">
    <source>
        <dbReference type="SAM" id="MobiDB-lite"/>
    </source>
</evidence>
<evidence type="ECO:0000313" key="7">
    <source>
        <dbReference type="EMBL" id="TWF55091.1"/>
    </source>
</evidence>
<comment type="subcellular location">
    <subcellularLocation>
        <location evidence="1">Membrane</location>
        <topology evidence="1">Single-pass membrane protein</topology>
    </subcellularLocation>
</comment>
<dbReference type="RefSeq" id="WP_145637971.1">
    <property type="nucleotide sequence ID" value="NZ_VIWP01000003.1"/>
</dbReference>
<proteinExistence type="inferred from homology"/>
<organism evidence="7 8">
    <name type="scientific">Neorhizobium alkalisoli</name>
    <dbReference type="NCBI Taxonomy" id="528178"/>
    <lineage>
        <taxon>Bacteria</taxon>
        <taxon>Pseudomonadati</taxon>
        <taxon>Pseudomonadota</taxon>
        <taxon>Alphaproteobacteria</taxon>
        <taxon>Hyphomicrobiales</taxon>
        <taxon>Rhizobiaceae</taxon>
        <taxon>Rhizobium/Agrobacterium group</taxon>
        <taxon>Neorhizobium</taxon>
    </lineage>
</organism>
<feature type="transmembrane region" description="Helical" evidence="5">
    <location>
        <begin position="6"/>
        <end position="25"/>
    </location>
</feature>
<evidence type="ECO:0000256" key="1">
    <source>
        <dbReference type="ARBA" id="ARBA00004167"/>
    </source>
</evidence>
<keyword evidence="3" id="KW-0175">Coiled coil</keyword>
<accession>A0A561QXJ6</accession>
<reference evidence="7 8" key="1">
    <citation type="submission" date="2019-06" db="EMBL/GenBank/DDBJ databases">
        <title>Sorghum-associated microbial communities from plants grown in Nebraska, USA.</title>
        <authorList>
            <person name="Schachtman D."/>
        </authorList>
    </citation>
    <scope>NUCLEOTIDE SEQUENCE [LARGE SCALE GENOMIC DNA]</scope>
    <source>
        <strain evidence="7 8">1225</strain>
    </source>
</reference>
<dbReference type="SUPFAM" id="SSF117892">
    <property type="entry name" value="Band 7/SPFH domain"/>
    <property type="match status" value="1"/>
</dbReference>
<dbReference type="OrthoDB" id="9809197at2"/>
<dbReference type="InterPro" id="IPR036013">
    <property type="entry name" value="Band_7/SPFH_dom_sf"/>
</dbReference>
<dbReference type="FunFam" id="3.30.479.30:FF:000004">
    <property type="entry name" value="Putative membrane protease family, stomatin"/>
    <property type="match status" value="1"/>
</dbReference>
<comment type="caution">
    <text evidence="7">The sequence shown here is derived from an EMBL/GenBank/DDBJ whole genome shotgun (WGS) entry which is preliminary data.</text>
</comment>
<dbReference type="Pfam" id="PF01145">
    <property type="entry name" value="Band_7"/>
    <property type="match status" value="1"/>
</dbReference>
<dbReference type="CDD" id="cd08829">
    <property type="entry name" value="SPFH_paraslipin"/>
    <property type="match status" value="1"/>
</dbReference>
<feature type="coiled-coil region" evidence="3">
    <location>
        <begin position="219"/>
        <end position="246"/>
    </location>
</feature>
<evidence type="ECO:0000256" key="3">
    <source>
        <dbReference type="SAM" id="Coils"/>
    </source>
</evidence>
<dbReference type="InterPro" id="IPR001972">
    <property type="entry name" value="Stomatin_HflK_fam"/>
</dbReference>
<name>A0A561QXJ6_9HYPH</name>
<dbReference type="AlphaFoldDB" id="A0A561QXJ6"/>
<feature type="compositionally biased region" description="Low complexity" evidence="4">
    <location>
        <begin position="321"/>
        <end position="334"/>
    </location>
</feature>
<dbReference type="EMBL" id="VIWP01000003">
    <property type="protein sequence ID" value="TWF55091.1"/>
    <property type="molecule type" value="Genomic_DNA"/>
</dbReference>
<dbReference type="PANTHER" id="PTHR43327">
    <property type="entry name" value="STOMATIN-LIKE PROTEIN 2, MITOCHONDRIAL"/>
    <property type="match status" value="1"/>
</dbReference>
<protein>
    <submittedName>
        <fullName evidence="7">SPFH domain-containing protein</fullName>
    </submittedName>
</protein>
<dbReference type="GO" id="GO:0098552">
    <property type="term" value="C:side of membrane"/>
    <property type="evidence" value="ECO:0007669"/>
    <property type="project" value="UniProtKB-ARBA"/>
</dbReference>
<dbReference type="SMART" id="SM00244">
    <property type="entry name" value="PHB"/>
    <property type="match status" value="1"/>
</dbReference>
<keyword evidence="8" id="KW-1185">Reference proteome</keyword>
<gene>
    <name evidence="7" type="ORF">FHW37_103965</name>
</gene>
<evidence type="ECO:0000256" key="5">
    <source>
        <dbReference type="SAM" id="Phobius"/>
    </source>
</evidence>
<dbReference type="Proteomes" id="UP000320653">
    <property type="component" value="Unassembled WGS sequence"/>
</dbReference>
<evidence type="ECO:0000259" key="6">
    <source>
        <dbReference type="SMART" id="SM00244"/>
    </source>
</evidence>
<dbReference type="InterPro" id="IPR001107">
    <property type="entry name" value="Band_7"/>
</dbReference>
<comment type="similarity">
    <text evidence="2">Belongs to the band 7/mec-2 family.</text>
</comment>
<dbReference type="PRINTS" id="PR00721">
    <property type="entry name" value="STOMATIN"/>
</dbReference>
<evidence type="ECO:0000313" key="8">
    <source>
        <dbReference type="Proteomes" id="UP000320653"/>
    </source>
</evidence>
<keyword evidence="5" id="KW-0812">Transmembrane</keyword>